<keyword evidence="3" id="KW-1185">Reference proteome</keyword>
<feature type="chain" id="PRO_5038512062" evidence="1">
    <location>
        <begin position="26"/>
        <end position="607"/>
    </location>
</feature>
<gene>
    <name evidence="2" type="ORF">D8M05_00470</name>
</gene>
<name>A0A494Z7Q0_9BACI</name>
<dbReference type="InterPro" id="IPR023908">
    <property type="entry name" value="xxxLxxG_rpt"/>
</dbReference>
<sequence length="607" mass="65708">MSRIKKTLFIFMAIVLVLPSFLVTAESNEKESEEETTEQVGVVSSKDEVVYATLSPSGEEQELYVVNNFEVEKAGEIVDYGTYSNLKNLTDLSEIKQAENTVKFTAPEGKFYYQGNIDNEPLPWDINISYTLDGENITPSELAGKDGHLELNIKTLANEQVDGVFYENYMLQISLTLDPSLYHNIEAPDGIIANAGKNKQITFTVMPEKDGDLSLEADVEAFELNGIDITAIPSSMAIDAPDMNDMTGDMDTLNDAIKEINDGVGELKSGVSDLNDGVVSLQDGSKQYKDGIAGISNTSSGLVDASKSIDSALVTMKDSIGGNSSEMDLGELTALPEGLTQIAKALKETATGLVTLKDNFATAYGTFDSAIQAIPANDITQEEIDTLRESNPDNAALEKLINTYDATSAVKEAYTGIKEGFNAVGPTLDTISGTISEIAGGLETTATELSSALEDMDVTESIGKLQDGLATLSSSYKEFHTGLVSYTGGVSELSTSYNELHAGIVELTGGTTELEDGVAELHDGTGKLYESTNDLPDQMQDEVDQMIAEYDKSDFDSKSFVSSDNNEKINTVQFVLKTESIQIEEPETTEEPVKEEKGFWDKLWDLF</sequence>
<evidence type="ECO:0000256" key="1">
    <source>
        <dbReference type="SAM" id="SignalP"/>
    </source>
</evidence>
<reference evidence="2 3" key="1">
    <citation type="journal article" date="2015" name="Antonie Van Leeuwenhoek">
        <title>Oceanobacillus bengalensis sp. nov., a bacterium isolated from seawater of the Bay of Bengal.</title>
        <authorList>
            <person name="Yongchang O."/>
            <person name="Xiang W."/>
            <person name="Wang G."/>
        </authorList>
    </citation>
    <scope>NUCLEOTIDE SEQUENCE [LARGE SCALE GENOMIC DNA]</scope>
    <source>
        <strain evidence="2 3">MCCC 1K00260</strain>
    </source>
</reference>
<dbReference type="Gene3D" id="1.10.287.950">
    <property type="entry name" value="Methyl-accepting chemotaxis protein"/>
    <property type="match status" value="2"/>
</dbReference>
<accession>A0A494Z7Q0</accession>
<dbReference type="Proteomes" id="UP000281813">
    <property type="component" value="Unassembled WGS sequence"/>
</dbReference>
<protein>
    <submittedName>
        <fullName evidence="2">YhgE/Pip domain-containing protein</fullName>
    </submittedName>
</protein>
<keyword evidence="1" id="KW-0732">Signal</keyword>
<dbReference type="EMBL" id="RBZO01000001">
    <property type="protein sequence ID" value="RKQ18624.1"/>
    <property type="molecule type" value="Genomic_DNA"/>
</dbReference>
<feature type="signal peptide" evidence="1">
    <location>
        <begin position="1"/>
        <end position="25"/>
    </location>
</feature>
<evidence type="ECO:0000313" key="3">
    <source>
        <dbReference type="Proteomes" id="UP000281813"/>
    </source>
</evidence>
<comment type="caution">
    <text evidence="2">The sequence shown here is derived from an EMBL/GenBank/DDBJ whole genome shotgun (WGS) entry which is preliminary data.</text>
</comment>
<evidence type="ECO:0000313" key="2">
    <source>
        <dbReference type="EMBL" id="RKQ18624.1"/>
    </source>
</evidence>
<organism evidence="2 3">
    <name type="scientific">Oceanobacillus bengalensis</name>
    <dbReference type="NCBI Taxonomy" id="1435466"/>
    <lineage>
        <taxon>Bacteria</taxon>
        <taxon>Bacillati</taxon>
        <taxon>Bacillota</taxon>
        <taxon>Bacilli</taxon>
        <taxon>Bacillales</taxon>
        <taxon>Bacillaceae</taxon>
        <taxon>Oceanobacillus</taxon>
    </lineage>
</organism>
<proteinExistence type="predicted"/>
<dbReference type="AlphaFoldDB" id="A0A494Z7Q0"/>
<dbReference type="RefSeq" id="WP_121127596.1">
    <property type="nucleotide sequence ID" value="NZ_JBHUFK010000020.1"/>
</dbReference>
<dbReference type="NCBIfam" id="TIGR03057">
    <property type="entry name" value="xxxLxxG_by_4"/>
    <property type="match status" value="1"/>
</dbReference>
<dbReference type="OrthoDB" id="9815841at2"/>